<dbReference type="Proteomes" id="UP001429984">
    <property type="component" value="Unassembled WGS sequence"/>
</dbReference>
<dbReference type="EMBL" id="JADLZT010000010">
    <property type="protein sequence ID" value="MBF6025630.1"/>
    <property type="molecule type" value="Genomic_DNA"/>
</dbReference>
<organism evidence="2 3">
    <name type="scientific">Lysobacter niastensis</name>
    <dbReference type="NCBI Taxonomy" id="380629"/>
    <lineage>
        <taxon>Bacteria</taxon>
        <taxon>Pseudomonadati</taxon>
        <taxon>Pseudomonadota</taxon>
        <taxon>Gammaproteobacteria</taxon>
        <taxon>Lysobacterales</taxon>
        <taxon>Lysobacteraceae</taxon>
        <taxon>Lysobacter</taxon>
    </lineage>
</organism>
<accession>A0ABS0B9D6</accession>
<proteinExistence type="predicted"/>
<feature type="domain" description="AAA" evidence="1">
    <location>
        <begin position="2"/>
        <end position="173"/>
    </location>
</feature>
<dbReference type="SUPFAM" id="SSF52540">
    <property type="entry name" value="P-loop containing nucleoside triphosphate hydrolases"/>
    <property type="match status" value="1"/>
</dbReference>
<protein>
    <submittedName>
        <fullName evidence="2">ParA family protein</fullName>
    </submittedName>
</protein>
<sequence length="262" mass="28786">MRAWAIANQKGGVGKTTTSLCLARGLATTGHRVLLLDLDPHASLTRAFEVPSDPPPAGTHDLFNNSNSTLLELARYTQIPDLQLVAAQPALATLERRGASQPGLGLALGRALHGVRELYDYVLMDCPPTLGLLMVNALAAADRLVVPTQTDPLALHGLSDMLRTAEMVERSRRRPLPRHVLPTLFDRRTRSGVQSLDLLQDRYGDRVWPHAVPMDTRLRDAASLTRAEPPDGRGVDAYRRALKWLMTHEPDGNDVTHKREAA</sequence>
<evidence type="ECO:0000313" key="3">
    <source>
        <dbReference type="Proteomes" id="UP001429984"/>
    </source>
</evidence>
<evidence type="ECO:0000313" key="2">
    <source>
        <dbReference type="EMBL" id="MBF6025630.1"/>
    </source>
</evidence>
<evidence type="ECO:0000259" key="1">
    <source>
        <dbReference type="Pfam" id="PF13614"/>
    </source>
</evidence>
<dbReference type="Gene3D" id="3.40.50.300">
    <property type="entry name" value="P-loop containing nucleotide triphosphate hydrolases"/>
    <property type="match status" value="1"/>
</dbReference>
<dbReference type="CDD" id="cd02042">
    <property type="entry name" value="ParAB_family"/>
    <property type="match status" value="1"/>
</dbReference>
<dbReference type="Pfam" id="PF13614">
    <property type="entry name" value="AAA_31"/>
    <property type="match status" value="1"/>
</dbReference>
<dbReference type="InterPro" id="IPR025669">
    <property type="entry name" value="AAA_dom"/>
</dbReference>
<comment type="caution">
    <text evidence="2">The sequence shown here is derived from an EMBL/GenBank/DDBJ whole genome shotgun (WGS) entry which is preliminary data.</text>
</comment>
<dbReference type="PANTHER" id="PTHR13696:SF69">
    <property type="entry name" value="PLASMID PARTITIONING PROTEIN-RELATED"/>
    <property type="match status" value="1"/>
</dbReference>
<keyword evidence="3" id="KW-1185">Reference proteome</keyword>
<name>A0ABS0B9D6_9GAMM</name>
<dbReference type="InterPro" id="IPR027417">
    <property type="entry name" value="P-loop_NTPase"/>
</dbReference>
<gene>
    <name evidence="2" type="ORF">IU514_16465</name>
</gene>
<dbReference type="PANTHER" id="PTHR13696">
    <property type="entry name" value="P-LOOP CONTAINING NUCLEOSIDE TRIPHOSPHATE HYDROLASE"/>
    <property type="match status" value="1"/>
</dbReference>
<reference evidence="2 3" key="1">
    <citation type="submission" date="2020-11" db="EMBL/GenBank/DDBJ databases">
        <title>Draft Genome Sequence and Secondary Metabolite Biosynthetic Potential of the Lysobacter niastensis Type strain DSM 18481.</title>
        <authorList>
            <person name="Turrini P."/>
            <person name="Artuso I."/>
            <person name="Tescari M."/>
            <person name="Lugli G.A."/>
            <person name="Frangipani E."/>
            <person name="Ventura M."/>
            <person name="Visca P."/>
        </authorList>
    </citation>
    <scope>NUCLEOTIDE SEQUENCE [LARGE SCALE GENOMIC DNA]</scope>
    <source>
        <strain evidence="2 3">DSM 18481</strain>
    </source>
</reference>
<dbReference type="InterPro" id="IPR050678">
    <property type="entry name" value="DNA_Partitioning_ATPase"/>
</dbReference>
<dbReference type="RefSeq" id="WP_194932228.1">
    <property type="nucleotide sequence ID" value="NZ_JADLZT010000010.1"/>
</dbReference>